<evidence type="ECO:0000313" key="2">
    <source>
        <dbReference type="EMBL" id="KAB1071509.1"/>
    </source>
</evidence>
<protein>
    <submittedName>
        <fullName evidence="2">Uncharacterized protein</fullName>
    </submittedName>
</protein>
<proteinExistence type="predicted"/>
<evidence type="ECO:0000256" key="1">
    <source>
        <dbReference type="SAM" id="MobiDB-lite"/>
    </source>
</evidence>
<name>A0A6N6MQ55_9HYPH</name>
<sequence length="121" mass="13173">MDHAYHAELQAIRRQTYASLPSGLQIMAAVDEQQQADVTRFKPRPDPAHPPIAQSPAQAMIESYCAARASAVSGRSSGRGLAKSNMLRQLERDGTPAAPEPAPKLSPSMASMQRLLRNHTR</sequence>
<reference evidence="2 3" key="1">
    <citation type="submission" date="2019-09" db="EMBL/GenBank/DDBJ databases">
        <title>YIM 132548 draft genome.</title>
        <authorList>
            <person name="Jiang L."/>
        </authorList>
    </citation>
    <scope>NUCLEOTIDE SEQUENCE [LARGE SCALE GENOMIC DNA]</scope>
    <source>
        <strain evidence="2 3">YIM 132548</strain>
    </source>
</reference>
<dbReference type="RefSeq" id="WP_150965348.1">
    <property type="nucleotide sequence ID" value="NZ_VZZJ01000019.1"/>
</dbReference>
<comment type="caution">
    <text evidence="2">The sequence shown here is derived from an EMBL/GenBank/DDBJ whole genome shotgun (WGS) entry which is preliminary data.</text>
</comment>
<evidence type="ECO:0000313" key="3">
    <source>
        <dbReference type="Proteomes" id="UP000441523"/>
    </source>
</evidence>
<dbReference type="AlphaFoldDB" id="A0A6N6MQ55"/>
<dbReference type="Proteomes" id="UP000441523">
    <property type="component" value="Unassembled WGS sequence"/>
</dbReference>
<accession>A0A6N6MQ55</accession>
<keyword evidence="3" id="KW-1185">Reference proteome</keyword>
<feature type="region of interest" description="Disordered" evidence="1">
    <location>
        <begin position="73"/>
        <end position="112"/>
    </location>
</feature>
<gene>
    <name evidence="2" type="ORF">F6X51_19540</name>
</gene>
<organism evidence="2 3">
    <name type="scientific">Methylobacterium planeticum</name>
    <dbReference type="NCBI Taxonomy" id="2615211"/>
    <lineage>
        <taxon>Bacteria</taxon>
        <taxon>Pseudomonadati</taxon>
        <taxon>Pseudomonadota</taxon>
        <taxon>Alphaproteobacteria</taxon>
        <taxon>Hyphomicrobiales</taxon>
        <taxon>Methylobacteriaceae</taxon>
        <taxon>Methylobacterium</taxon>
    </lineage>
</organism>
<dbReference type="EMBL" id="VZZJ01000019">
    <property type="protein sequence ID" value="KAB1071509.1"/>
    <property type="molecule type" value="Genomic_DNA"/>
</dbReference>